<keyword evidence="2" id="KW-1185">Reference proteome</keyword>
<name>A0AAD4QZ38_9BILA</name>
<comment type="caution">
    <text evidence="1">The sequence shown here is derived from an EMBL/GenBank/DDBJ whole genome shotgun (WGS) entry which is preliminary data.</text>
</comment>
<reference evidence="1" key="1">
    <citation type="submission" date="2022-01" db="EMBL/GenBank/DDBJ databases">
        <title>Genome Sequence Resource for Two Populations of Ditylenchus destructor, the Migratory Endoparasitic Phytonematode.</title>
        <authorList>
            <person name="Zhang H."/>
            <person name="Lin R."/>
            <person name="Xie B."/>
        </authorList>
    </citation>
    <scope>NUCLEOTIDE SEQUENCE</scope>
    <source>
        <strain evidence="1">BazhouSP</strain>
    </source>
</reference>
<dbReference type="EMBL" id="JAKKPZ010000190">
    <property type="protein sequence ID" value="KAI1699157.1"/>
    <property type="molecule type" value="Genomic_DNA"/>
</dbReference>
<accession>A0AAD4QZ38</accession>
<dbReference type="Proteomes" id="UP001201812">
    <property type="component" value="Unassembled WGS sequence"/>
</dbReference>
<gene>
    <name evidence="1" type="ORF">DdX_17490</name>
</gene>
<proteinExistence type="predicted"/>
<protein>
    <submittedName>
        <fullName evidence="1">Uncharacterized protein</fullName>
    </submittedName>
</protein>
<evidence type="ECO:0000313" key="1">
    <source>
        <dbReference type="EMBL" id="KAI1699157.1"/>
    </source>
</evidence>
<evidence type="ECO:0000313" key="2">
    <source>
        <dbReference type="Proteomes" id="UP001201812"/>
    </source>
</evidence>
<sequence>MCGPTSKILMPFVLAHRELSFNTSLAFLDGQDRQIPRNALRAHNSVVGGPISNLTIFSTPTHREESFDVSHASGRMLDISKQLPQYTGI</sequence>
<dbReference type="AlphaFoldDB" id="A0AAD4QZ38"/>
<organism evidence="1 2">
    <name type="scientific">Ditylenchus destructor</name>
    <dbReference type="NCBI Taxonomy" id="166010"/>
    <lineage>
        <taxon>Eukaryota</taxon>
        <taxon>Metazoa</taxon>
        <taxon>Ecdysozoa</taxon>
        <taxon>Nematoda</taxon>
        <taxon>Chromadorea</taxon>
        <taxon>Rhabditida</taxon>
        <taxon>Tylenchina</taxon>
        <taxon>Tylenchomorpha</taxon>
        <taxon>Sphaerularioidea</taxon>
        <taxon>Anguinidae</taxon>
        <taxon>Anguininae</taxon>
        <taxon>Ditylenchus</taxon>
    </lineage>
</organism>